<protein>
    <submittedName>
        <fullName evidence="3">DegV domain-containing protein</fullName>
    </submittedName>
</protein>
<comment type="function">
    <text evidence="1">May bind long-chain fatty acids, such as palmitate, and may play a role in lipid transport or fatty acid metabolism.</text>
</comment>
<dbReference type="RefSeq" id="WP_183277518.1">
    <property type="nucleotide sequence ID" value="NZ_BLZR01000001.1"/>
</dbReference>
<keyword evidence="2" id="KW-0446">Lipid-binding</keyword>
<accession>A0A6V8SHJ1</accession>
<evidence type="ECO:0000256" key="1">
    <source>
        <dbReference type="ARBA" id="ARBA00003238"/>
    </source>
</evidence>
<dbReference type="InterPro" id="IPR003797">
    <property type="entry name" value="DegV"/>
</dbReference>
<sequence length="288" mass="32560">MIKIMVDSTCDLPRDIIEKYEIKVLPLRVSLEGVEYLDKKTIQVDEVYSFIRRGIVPKTSQVNPKDFYDAFEEYCNKGQDFIYLSFSSKLSGTYGLARNILDEIKEKYPNNKMEVLDSKGGSTATGLIALQAVKLIEKGLKFEVVLNQLNQLVEHVEHIFSISDLRWLVKGGRVGMVSGTIGSMMDIRPILDVEDGRMKVIRNVRGKKKALNTIVDIVEQRFKNFPNQMIGISHADELETAEELIKLIKDRLGIRDIMINKIGSVLGSHLGIGGVGVFFFNKEPDIYI</sequence>
<dbReference type="Gene3D" id="3.30.1180.10">
    <property type="match status" value="1"/>
</dbReference>
<name>A0A6V8SHJ1_9CLOT</name>
<dbReference type="GO" id="GO:0008289">
    <property type="term" value="F:lipid binding"/>
    <property type="evidence" value="ECO:0007669"/>
    <property type="project" value="UniProtKB-KW"/>
</dbReference>
<evidence type="ECO:0000313" key="3">
    <source>
        <dbReference type="EMBL" id="GFP76062.1"/>
    </source>
</evidence>
<evidence type="ECO:0000313" key="4">
    <source>
        <dbReference type="Proteomes" id="UP000580568"/>
    </source>
</evidence>
<reference evidence="3 4" key="1">
    <citation type="submission" date="2020-07" db="EMBL/GenBank/DDBJ databases">
        <title>A new beta-1,3-glucan-decomposing anaerobic bacterium isolated from anoxic soil subjected to biological soil disinfestation.</title>
        <authorList>
            <person name="Ueki A."/>
            <person name="Tonouchi A."/>
        </authorList>
    </citation>
    <scope>NUCLEOTIDE SEQUENCE [LARGE SCALE GENOMIC DNA]</scope>
    <source>
        <strain evidence="3 4">TW1</strain>
    </source>
</reference>
<dbReference type="PANTHER" id="PTHR33434:SF3">
    <property type="entry name" value="DEGV DOMAIN-CONTAINING PROTEIN YITS"/>
    <property type="match status" value="1"/>
</dbReference>
<dbReference type="Pfam" id="PF02645">
    <property type="entry name" value="DegV"/>
    <property type="match status" value="1"/>
</dbReference>
<dbReference type="PANTHER" id="PTHR33434">
    <property type="entry name" value="DEGV DOMAIN-CONTAINING PROTEIN DR_1986-RELATED"/>
    <property type="match status" value="1"/>
</dbReference>
<dbReference type="NCBIfam" id="TIGR00762">
    <property type="entry name" value="DegV"/>
    <property type="match status" value="1"/>
</dbReference>
<dbReference type="AlphaFoldDB" id="A0A6V8SHJ1"/>
<dbReference type="InterPro" id="IPR050270">
    <property type="entry name" value="DegV_domain_contain"/>
</dbReference>
<dbReference type="Proteomes" id="UP000580568">
    <property type="component" value="Unassembled WGS sequence"/>
</dbReference>
<comment type="caution">
    <text evidence="3">The sequence shown here is derived from an EMBL/GenBank/DDBJ whole genome shotgun (WGS) entry which is preliminary data.</text>
</comment>
<dbReference type="InterPro" id="IPR043168">
    <property type="entry name" value="DegV_C"/>
</dbReference>
<gene>
    <name evidence="3" type="ORF">bsdtw1_02156</name>
</gene>
<evidence type="ECO:0000256" key="2">
    <source>
        <dbReference type="ARBA" id="ARBA00023121"/>
    </source>
</evidence>
<dbReference type="Gene3D" id="3.40.50.10170">
    <property type="match status" value="1"/>
</dbReference>
<keyword evidence="4" id="KW-1185">Reference proteome</keyword>
<proteinExistence type="predicted"/>
<dbReference type="SUPFAM" id="SSF82549">
    <property type="entry name" value="DAK1/DegV-like"/>
    <property type="match status" value="1"/>
</dbReference>
<organism evidence="3 4">
    <name type="scientific">Clostridium fungisolvens</name>
    <dbReference type="NCBI Taxonomy" id="1604897"/>
    <lineage>
        <taxon>Bacteria</taxon>
        <taxon>Bacillati</taxon>
        <taxon>Bacillota</taxon>
        <taxon>Clostridia</taxon>
        <taxon>Eubacteriales</taxon>
        <taxon>Clostridiaceae</taxon>
        <taxon>Clostridium</taxon>
    </lineage>
</organism>
<dbReference type="PROSITE" id="PS51482">
    <property type="entry name" value="DEGV"/>
    <property type="match status" value="1"/>
</dbReference>
<dbReference type="EMBL" id="BLZR01000001">
    <property type="protein sequence ID" value="GFP76062.1"/>
    <property type="molecule type" value="Genomic_DNA"/>
</dbReference>